<reference evidence="4" key="1">
    <citation type="journal article" date="2018" name="Nat. Microbiol.">
        <title>Leveraging single-cell genomics to expand the fungal tree of life.</title>
        <authorList>
            <person name="Ahrendt S.R."/>
            <person name="Quandt C.A."/>
            <person name="Ciobanu D."/>
            <person name="Clum A."/>
            <person name="Salamov A."/>
            <person name="Andreopoulos B."/>
            <person name="Cheng J.F."/>
            <person name="Woyke T."/>
            <person name="Pelin A."/>
            <person name="Henrissat B."/>
            <person name="Reynolds N.K."/>
            <person name="Benny G.L."/>
            <person name="Smith M.E."/>
            <person name="James T.Y."/>
            <person name="Grigoriev I.V."/>
        </authorList>
    </citation>
    <scope>NUCLEOTIDE SEQUENCE [LARGE SCALE GENOMIC DNA]</scope>
    <source>
        <strain evidence="4">RSA 1356</strain>
    </source>
</reference>
<sequence>MRILNITLILCTLAAAGQAVIPPAAHVWTQNVQVHQTPAQRLQQQPGEVKVRYDNDKPASTNAAKANAPKMTGIPAPASDPRVVAMRQQLEEIARNHRLAKDPQAMARHLHLRKDARPMFAMLLPRVAKGMDGILDSLVYQLPNWLQNVLPETVPLDSGDIQLAEFIARIEDARLRKKAALRAARASAARSATRQKIVPLPKPMHTVMPLAPGSRLGALHVASHGASATKQLLSLTADKPDSAPKESATDAESVQVEESPATSAELEEHERNKETLLRSMDKSFLGDIARKTFGDAGPIFTAAAVMVAADLAQVFSHIVSARRRNLPFSLLLSEVVDMSKADVKYNFAVLAKVVIDMLIERINGFATSAIYTLDGIGGTALRATIGNTLGERARSLATTSVQKIAGSLSNILTTVQEWVTPQRAPVVRP</sequence>
<dbReference type="EMBL" id="KZ992529">
    <property type="protein sequence ID" value="RKP09244.1"/>
    <property type="molecule type" value="Genomic_DNA"/>
</dbReference>
<keyword evidence="2" id="KW-0732">Signal</keyword>
<gene>
    <name evidence="3" type="ORF">THASP1DRAFT_28975</name>
</gene>
<protein>
    <recommendedName>
        <fullName evidence="5">Secreted protein</fullName>
    </recommendedName>
</protein>
<dbReference type="AlphaFoldDB" id="A0A4P9XSX1"/>
<name>A0A4P9XSX1_9FUNG</name>
<dbReference type="Proteomes" id="UP000271241">
    <property type="component" value="Unassembled WGS sequence"/>
</dbReference>
<feature type="compositionally biased region" description="Basic and acidic residues" evidence="1">
    <location>
        <begin position="238"/>
        <end position="248"/>
    </location>
</feature>
<evidence type="ECO:0000313" key="4">
    <source>
        <dbReference type="Proteomes" id="UP000271241"/>
    </source>
</evidence>
<proteinExistence type="predicted"/>
<feature type="chain" id="PRO_5020193206" description="Secreted protein" evidence="2">
    <location>
        <begin position="20"/>
        <end position="429"/>
    </location>
</feature>
<feature type="region of interest" description="Disordered" evidence="1">
    <location>
        <begin position="238"/>
        <end position="273"/>
    </location>
</feature>
<evidence type="ECO:0008006" key="5">
    <source>
        <dbReference type="Google" id="ProtNLM"/>
    </source>
</evidence>
<accession>A0A4P9XSX1</accession>
<keyword evidence="4" id="KW-1185">Reference proteome</keyword>
<evidence type="ECO:0000256" key="1">
    <source>
        <dbReference type="SAM" id="MobiDB-lite"/>
    </source>
</evidence>
<evidence type="ECO:0000313" key="3">
    <source>
        <dbReference type="EMBL" id="RKP09244.1"/>
    </source>
</evidence>
<feature type="signal peptide" evidence="2">
    <location>
        <begin position="1"/>
        <end position="19"/>
    </location>
</feature>
<feature type="region of interest" description="Disordered" evidence="1">
    <location>
        <begin position="58"/>
        <end position="78"/>
    </location>
</feature>
<evidence type="ECO:0000256" key="2">
    <source>
        <dbReference type="SAM" id="SignalP"/>
    </source>
</evidence>
<organism evidence="3 4">
    <name type="scientific">Thamnocephalis sphaerospora</name>
    <dbReference type="NCBI Taxonomy" id="78915"/>
    <lineage>
        <taxon>Eukaryota</taxon>
        <taxon>Fungi</taxon>
        <taxon>Fungi incertae sedis</taxon>
        <taxon>Zoopagomycota</taxon>
        <taxon>Zoopagomycotina</taxon>
        <taxon>Zoopagomycetes</taxon>
        <taxon>Zoopagales</taxon>
        <taxon>Sigmoideomycetaceae</taxon>
        <taxon>Thamnocephalis</taxon>
    </lineage>
</organism>